<protein>
    <submittedName>
        <fullName evidence="1">Uncharacterized protein</fullName>
    </submittedName>
</protein>
<gene>
    <name evidence="1" type="ORF">BDM02DRAFT_928516</name>
</gene>
<dbReference type="EMBL" id="MU118131">
    <property type="protein sequence ID" value="KAF9644577.1"/>
    <property type="molecule type" value="Genomic_DNA"/>
</dbReference>
<proteinExistence type="predicted"/>
<comment type="caution">
    <text evidence="1">The sequence shown here is derived from an EMBL/GenBank/DDBJ whole genome shotgun (WGS) entry which is preliminary data.</text>
</comment>
<accession>A0ACB6Z4T8</accession>
<sequence>MPTPNLIKKFSKHDTSQSTSVPDVPADDKRDDVSQTVTITPSGPIPGYSDTLKEAWTAAHQEQPQARGAEKLLNEIANVQDRLSLSPGQQTVVDTLGVPAKALMDASHIAETIHNGVNMLMEAVPSLMRALDEVAKVHPFIAVAVLAFKAAYTLETKRRENDKRVLTLYVEMKDMMAVLIQLKDVSDPKQVAPDGQTIEGRMQELCEAVAEDIKGCANACDTYLKKKILTKIFAGPIWEGRLLEFVGVFTKRRGEFEFALTIHTTVGVDAANLKLDAVNEQTAELSRKQDGHSGAVVPRVRLPRTEEARGDGGENGREGCFGEPAGDERARRRGTGLGCALWSGE</sequence>
<reference evidence="1" key="2">
    <citation type="journal article" date="2020" name="Nat. Commun.">
        <title>Large-scale genome sequencing of mycorrhizal fungi provides insights into the early evolution of symbiotic traits.</title>
        <authorList>
            <person name="Miyauchi S."/>
            <person name="Kiss E."/>
            <person name="Kuo A."/>
            <person name="Drula E."/>
            <person name="Kohler A."/>
            <person name="Sanchez-Garcia M."/>
            <person name="Morin E."/>
            <person name="Andreopoulos B."/>
            <person name="Barry K.W."/>
            <person name="Bonito G."/>
            <person name="Buee M."/>
            <person name="Carver A."/>
            <person name="Chen C."/>
            <person name="Cichocki N."/>
            <person name="Clum A."/>
            <person name="Culley D."/>
            <person name="Crous P.W."/>
            <person name="Fauchery L."/>
            <person name="Girlanda M."/>
            <person name="Hayes R.D."/>
            <person name="Keri Z."/>
            <person name="LaButti K."/>
            <person name="Lipzen A."/>
            <person name="Lombard V."/>
            <person name="Magnuson J."/>
            <person name="Maillard F."/>
            <person name="Murat C."/>
            <person name="Nolan M."/>
            <person name="Ohm R.A."/>
            <person name="Pangilinan J."/>
            <person name="Pereira M.F."/>
            <person name="Perotto S."/>
            <person name="Peter M."/>
            <person name="Pfister S."/>
            <person name="Riley R."/>
            <person name="Sitrit Y."/>
            <person name="Stielow J.B."/>
            <person name="Szollosi G."/>
            <person name="Zifcakova L."/>
            <person name="Stursova M."/>
            <person name="Spatafora J.W."/>
            <person name="Tedersoo L."/>
            <person name="Vaario L.M."/>
            <person name="Yamada A."/>
            <person name="Yan M."/>
            <person name="Wang P."/>
            <person name="Xu J."/>
            <person name="Bruns T."/>
            <person name="Baldrian P."/>
            <person name="Vilgalys R."/>
            <person name="Dunand C."/>
            <person name="Henrissat B."/>
            <person name="Grigoriev I.V."/>
            <person name="Hibbett D."/>
            <person name="Nagy L.G."/>
            <person name="Martin F.M."/>
        </authorList>
    </citation>
    <scope>NUCLEOTIDE SEQUENCE</scope>
    <source>
        <strain evidence="1">P2</strain>
    </source>
</reference>
<evidence type="ECO:0000313" key="1">
    <source>
        <dbReference type="EMBL" id="KAF9644577.1"/>
    </source>
</evidence>
<organism evidence="1 2">
    <name type="scientific">Thelephora ganbajun</name>
    <name type="common">Ganba fungus</name>
    <dbReference type="NCBI Taxonomy" id="370292"/>
    <lineage>
        <taxon>Eukaryota</taxon>
        <taxon>Fungi</taxon>
        <taxon>Dikarya</taxon>
        <taxon>Basidiomycota</taxon>
        <taxon>Agaricomycotina</taxon>
        <taxon>Agaricomycetes</taxon>
        <taxon>Thelephorales</taxon>
        <taxon>Thelephoraceae</taxon>
        <taxon>Thelephora</taxon>
    </lineage>
</organism>
<dbReference type="Proteomes" id="UP000886501">
    <property type="component" value="Unassembled WGS sequence"/>
</dbReference>
<keyword evidence="2" id="KW-1185">Reference proteome</keyword>
<reference evidence="1" key="1">
    <citation type="submission" date="2019-10" db="EMBL/GenBank/DDBJ databases">
        <authorList>
            <consortium name="DOE Joint Genome Institute"/>
            <person name="Kuo A."/>
            <person name="Miyauchi S."/>
            <person name="Kiss E."/>
            <person name="Drula E."/>
            <person name="Kohler A."/>
            <person name="Sanchez-Garcia M."/>
            <person name="Andreopoulos B."/>
            <person name="Barry K.W."/>
            <person name="Bonito G."/>
            <person name="Buee M."/>
            <person name="Carver A."/>
            <person name="Chen C."/>
            <person name="Cichocki N."/>
            <person name="Clum A."/>
            <person name="Culley D."/>
            <person name="Crous P.W."/>
            <person name="Fauchery L."/>
            <person name="Girlanda M."/>
            <person name="Hayes R."/>
            <person name="Keri Z."/>
            <person name="Labutti K."/>
            <person name="Lipzen A."/>
            <person name="Lombard V."/>
            <person name="Magnuson J."/>
            <person name="Maillard F."/>
            <person name="Morin E."/>
            <person name="Murat C."/>
            <person name="Nolan M."/>
            <person name="Ohm R."/>
            <person name="Pangilinan J."/>
            <person name="Pereira M."/>
            <person name="Perotto S."/>
            <person name="Peter M."/>
            <person name="Riley R."/>
            <person name="Sitrit Y."/>
            <person name="Stielow B."/>
            <person name="Szollosi G."/>
            <person name="Zifcakova L."/>
            <person name="Stursova M."/>
            <person name="Spatafora J.W."/>
            <person name="Tedersoo L."/>
            <person name="Vaario L.-M."/>
            <person name="Yamada A."/>
            <person name="Yan M."/>
            <person name="Wang P."/>
            <person name="Xu J."/>
            <person name="Bruns T."/>
            <person name="Baldrian P."/>
            <person name="Vilgalys R."/>
            <person name="Henrissat B."/>
            <person name="Grigoriev I.V."/>
            <person name="Hibbett D."/>
            <person name="Nagy L.G."/>
            <person name="Martin F.M."/>
        </authorList>
    </citation>
    <scope>NUCLEOTIDE SEQUENCE</scope>
    <source>
        <strain evidence="1">P2</strain>
    </source>
</reference>
<name>A0ACB6Z4T8_THEGA</name>
<evidence type="ECO:0000313" key="2">
    <source>
        <dbReference type="Proteomes" id="UP000886501"/>
    </source>
</evidence>